<dbReference type="Gene3D" id="2.40.128.20">
    <property type="match status" value="1"/>
</dbReference>
<evidence type="ECO:0000256" key="4">
    <source>
        <dbReference type="ARBA" id="ARBA00034121"/>
    </source>
</evidence>
<evidence type="ECO:0000256" key="2">
    <source>
        <dbReference type="ARBA" id="ARBA00022525"/>
    </source>
</evidence>
<sequence>MRIIIVLAVVGVLSDAQQVNDTRKVTQSGKINNCAKVEVQPNFDPERYFKGTWYLTYAQHAPNYGICRTVRTILHPNGTLNHTGYVYRPKRPKNQFYKVRCFGNETIEKGRSSLTCNVQEHANKKKPLQIQEVVMETDYDHYSISYRCVWRSKFKKENIWIYNRKKNDKSEDPVIAKSLKKKGLLLDKFTSRRKFDCVPHPEE</sequence>
<evidence type="ECO:0000256" key="5">
    <source>
        <dbReference type="SAM" id="SignalP"/>
    </source>
</evidence>
<evidence type="ECO:0000256" key="3">
    <source>
        <dbReference type="ARBA" id="ARBA00022729"/>
    </source>
</evidence>
<evidence type="ECO:0000313" key="6">
    <source>
        <dbReference type="EMBL" id="JAW13025.1"/>
    </source>
</evidence>
<feature type="chain" id="PRO_5012397915" evidence="5">
    <location>
        <begin position="17"/>
        <end position="203"/>
    </location>
</feature>
<protein>
    <submittedName>
        <fullName evidence="6">Putative salivary lipocalin</fullName>
    </submittedName>
</protein>
<keyword evidence="2" id="KW-0964">Secreted</keyword>
<dbReference type="GO" id="GO:0030682">
    <property type="term" value="P:symbiont-mediated perturbation of host defenses"/>
    <property type="evidence" value="ECO:0007669"/>
    <property type="project" value="InterPro"/>
</dbReference>
<feature type="signal peptide" evidence="5">
    <location>
        <begin position="1"/>
        <end position="16"/>
    </location>
</feature>
<name>A0A224XKM0_9HEMI</name>
<dbReference type="CDD" id="cd19423">
    <property type="entry name" value="lipocalin_LTBP1-like"/>
    <property type="match status" value="1"/>
</dbReference>
<dbReference type="SUPFAM" id="SSF50814">
    <property type="entry name" value="Lipocalins"/>
    <property type="match status" value="1"/>
</dbReference>
<dbReference type="AlphaFoldDB" id="A0A224XKM0"/>
<keyword evidence="3 5" id="KW-0732">Signal</keyword>
<dbReference type="Pfam" id="PF03973">
    <property type="entry name" value="Triabin"/>
    <property type="match status" value="1"/>
</dbReference>
<reference evidence="6" key="1">
    <citation type="journal article" date="2018" name="PLoS Negl. Trop. Dis.">
        <title>An insight into the salivary gland and fat body transcriptome of Panstrongylus lignarius (Hemiptera: Heteroptera), the main vector of Chagas disease in Peru.</title>
        <authorList>
            <person name="Nevoa J.C."/>
            <person name="Mendes M.T."/>
            <person name="da Silva M.V."/>
            <person name="Soares S.C."/>
            <person name="Oliveira C.J.F."/>
            <person name="Ribeiro J.M.C."/>
        </authorList>
    </citation>
    <scope>NUCLEOTIDE SEQUENCE</scope>
</reference>
<comment type="subcellular location">
    <subcellularLocation>
        <location evidence="1">Secreted</location>
    </subcellularLocation>
</comment>
<accession>A0A224XKM0</accession>
<comment type="similarity">
    <text evidence="4">Belongs to the calycin superfamily. Triabin family.</text>
</comment>
<proteinExistence type="inferred from homology"/>
<evidence type="ECO:0000256" key="1">
    <source>
        <dbReference type="ARBA" id="ARBA00004613"/>
    </source>
</evidence>
<dbReference type="InterPro" id="IPR005657">
    <property type="entry name" value="Triabi/Procalin"/>
</dbReference>
<dbReference type="EMBL" id="GFTR01003401">
    <property type="protein sequence ID" value="JAW13025.1"/>
    <property type="molecule type" value="Transcribed_RNA"/>
</dbReference>
<organism evidence="6">
    <name type="scientific">Panstrongylus lignarius</name>
    <dbReference type="NCBI Taxonomy" id="156445"/>
    <lineage>
        <taxon>Eukaryota</taxon>
        <taxon>Metazoa</taxon>
        <taxon>Ecdysozoa</taxon>
        <taxon>Arthropoda</taxon>
        <taxon>Hexapoda</taxon>
        <taxon>Insecta</taxon>
        <taxon>Pterygota</taxon>
        <taxon>Neoptera</taxon>
        <taxon>Paraneoptera</taxon>
        <taxon>Hemiptera</taxon>
        <taxon>Heteroptera</taxon>
        <taxon>Panheteroptera</taxon>
        <taxon>Cimicomorpha</taxon>
        <taxon>Reduviidae</taxon>
        <taxon>Triatominae</taxon>
        <taxon>Panstrongylus</taxon>
    </lineage>
</organism>
<dbReference type="InterPro" id="IPR012674">
    <property type="entry name" value="Calycin"/>
</dbReference>
<dbReference type="GO" id="GO:0005576">
    <property type="term" value="C:extracellular region"/>
    <property type="evidence" value="ECO:0007669"/>
    <property type="project" value="UniProtKB-SubCell"/>
</dbReference>